<dbReference type="PROSITE" id="PS01159">
    <property type="entry name" value="WW_DOMAIN_1"/>
    <property type="match status" value="1"/>
</dbReference>
<protein>
    <recommendedName>
        <fullName evidence="1">WW domain-containing protein</fullName>
    </recommendedName>
</protein>
<dbReference type="SUPFAM" id="SSF51045">
    <property type="entry name" value="WW domain"/>
    <property type="match status" value="1"/>
</dbReference>
<dbReference type="InterPro" id="IPR036020">
    <property type="entry name" value="WW_dom_sf"/>
</dbReference>
<sequence>MIVRTSNIIPPPHSLCHAFQGLLELDCSIVLPLPPGWSMGVSTSGRRFYICDRTRNTTWQHPVVAPRVPLGWERVEMCQGCVYYRHLLIPHAQRHHPDLWFPANLKNLENERQGWFFDLRKLQESVSNFEKGISKLIEAYADTMDVAEEAKFIPGFRQKATSELNRLAQQLDCRFFRDLHRIIVAYELARIRIVRQLLVRHNDRSASSAPSSPPPSSTKTV</sequence>
<dbReference type="Gene3D" id="2.20.70.10">
    <property type="match status" value="1"/>
</dbReference>
<dbReference type="AlphaFoldDB" id="A0A0X3NRK7"/>
<dbReference type="InterPro" id="IPR030030">
    <property type="entry name" value="Sav"/>
</dbReference>
<dbReference type="GO" id="GO:0008285">
    <property type="term" value="P:negative regulation of cell population proliferation"/>
    <property type="evidence" value="ECO:0007669"/>
    <property type="project" value="TreeGrafter"/>
</dbReference>
<dbReference type="GO" id="GO:0035329">
    <property type="term" value="P:hippo signaling"/>
    <property type="evidence" value="ECO:0007669"/>
    <property type="project" value="InterPro"/>
</dbReference>
<dbReference type="PANTHER" id="PTHR47522:SF2">
    <property type="entry name" value="PROTEIN SALVADOR HOMOLOG 1"/>
    <property type="match status" value="1"/>
</dbReference>
<proteinExistence type="predicted"/>
<dbReference type="SMART" id="SM00456">
    <property type="entry name" value="WW"/>
    <property type="match status" value="2"/>
</dbReference>
<dbReference type="InterPro" id="IPR001202">
    <property type="entry name" value="WW_dom"/>
</dbReference>
<accession>A0A0X3NRK7</accession>
<dbReference type="GO" id="GO:0005829">
    <property type="term" value="C:cytosol"/>
    <property type="evidence" value="ECO:0007669"/>
    <property type="project" value="TreeGrafter"/>
</dbReference>
<dbReference type="PROSITE" id="PS50020">
    <property type="entry name" value="WW_DOMAIN_2"/>
    <property type="match status" value="1"/>
</dbReference>
<reference evidence="2" key="1">
    <citation type="submission" date="2016-01" db="EMBL/GenBank/DDBJ databases">
        <title>Reference transcriptome for the parasite Schistocephalus solidus: insights into the molecular evolution of parasitism.</title>
        <authorList>
            <person name="Hebert F.O."/>
            <person name="Grambauer S."/>
            <person name="Barber I."/>
            <person name="Landry C.R."/>
            <person name="Aubin-Horth N."/>
        </authorList>
    </citation>
    <scope>NUCLEOTIDE SEQUENCE</scope>
</reference>
<dbReference type="GO" id="GO:0006915">
    <property type="term" value="P:apoptotic process"/>
    <property type="evidence" value="ECO:0007669"/>
    <property type="project" value="InterPro"/>
</dbReference>
<organism evidence="2">
    <name type="scientific">Schistocephalus solidus</name>
    <name type="common">Tapeworm</name>
    <dbReference type="NCBI Taxonomy" id="70667"/>
    <lineage>
        <taxon>Eukaryota</taxon>
        <taxon>Metazoa</taxon>
        <taxon>Spiralia</taxon>
        <taxon>Lophotrochozoa</taxon>
        <taxon>Platyhelminthes</taxon>
        <taxon>Cestoda</taxon>
        <taxon>Eucestoda</taxon>
        <taxon>Diphyllobothriidea</taxon>
        <taxon>Diphyllobothriidae</taxon>
        <taxon>Schistocephalus</taxon>
    </lineage>
</organism>
<feature type="domain" description="WW" evidence="1">
    <location>
        <begin position="31"/>
        <end position="64"/>
    </location>
</feature>
<evidence type="ECO:0000313" key="2">
    <source>
        <dbReference type="EMBL" id="JAP42265.1"/>
    </source>
</evidence>
<dbReference type="CDD" id="cd00201">
    <property type="entry name" value="WW"/>
    <property type="match status" value="1"/>
</dbReference>
<dbReference type="GO" id="GO:0043065">
    <property type="term" value="P:positive regulation of apoptotic process"/>
    <property type="evidence" value="ECO:0007669"/>
    <property type="project" value="TreeGrafter"/>
</dbReference>
<name>A0A0X3NRK7_SCHSO</name>
<dbReference type="PANTHER" id="PTHR47522">
    <property type="entry name" value="SALVADOR FAMILY WW DOMAIN-CONTAINING PROTEIN 1"/>
    <property type="match status" value="1"/>
</dbReference>
<dbReference type="GO" id="GO:0060090">
    <property type="term" value="F:molecular adaptor activity"/>
    <property type="evidence" value="ECO:0007669"/>
    <property type="project" value="InterPro"/>
</dbReference>
<evidence type="ECO:0000259" key="1">
    <source>
        <dbReference type="PROSITE" id="PS50020"/>
    </source>
</evidence>
<dbReference type="EMBL" id="GEEE01020960">
    <property type="protein sequence ID" value="JAP42265.1"/>
    <property type="molecule type" value="Transcribed_RNA"/>
</dbReference>
<gene>
    <name evidence="2" type="ORF">TR99347</name>
</gene>